<feature type="region of interest" description="Disordered" evidence="2">
    <location>
        <begin position="1716"/>
        <end position="1752"/>
    </location>
</feature>
<dbReference type="InterPro" id="IPR017884">
    <property type="entry name" value="SANT_dom"/>
</dbReference>
<reference evidence="5 7" key="2">
    <citation type="journal article" date="2018" name="Plant J.">
        <title>The Physcomitrella patens chromosome-scale assembly reveals moss genome structure and evolution.</title>
        <authorList>
            <person name="Lang D."/>
            <person name="Ullrich K.K."/>
            <person name="Murat F."/>
            <person name="Fuchs J."/>
            <person name="Jenkins J."/>
            <person name="Haas F.B."/>
            <person name="Piednoel M."/>
            <person name="Gundlach H."/>
            <person name="Van Bel M."/>
            <person name="Meyberg R."/>
            <person name="Vives C."/>
            <person name="Morata J."/>
            <person name="Symeonidi A."/>
            <person name="Hiss M."/>
            <person name="Muchero W."/>
            <person name="Kamisugi Y."/>
            <person name="Saleh O."/>
            <person name="Blanc G."/>
            <person name="Decker E.L."/>
            <person name="van Gessel N."/>
            <person name="Grimwood J."/>
            <person name="Hayes R.D."/>
            <person name="Graham S.W."/>
            <person name="Gunter L.E."/>
            <person name="McDaniel S.F."/>
            <person name="Hoernstein S.N.W."/>
            <person name="Larsson A."/>
            <person name="Li F.W."/>
            <person name="Perroud P.F."/>
            <person name="Phillips J."/>
            <person name="Ranjan P."/>
            <person name="Rokshar D.S."/>
            <person name="Rothfels C.J."/>
            <person name="Schneider L."/>
            <person name="Shu S."/>
            <person name="Stevenson D.W."/>
            <person name="Thummler F."/>
            <person name="Tillich M."/>
            <person name="Villarreal Aguilar J.C."/>
            <person name="Widiez T."/>
            <person name="Wong G.K."/>
            <person name="Wymore A."/>
            <person name="Zhang Y."/>
            <person name="Zimmer A.D."/>
            <person name="Quatrano R.S."/>
            <person name="Mayer K.F.X."/>
            <person name="Goodstein D."/>
            <person name="Casacuberta J.M."/>
            <person name="Vandepoele K."/>
            <person name="Reski R."/>
            <person name="Cuming A.C."/>
            <person name="Tuskan G.A."/>
            <person name="Maumus F."/>
            <person name="Salse J."/>
            <person name="Schmutz J."/>
            <person name="Rensing S.A."/>
        </authorList>
    </citation>
    <scope>NUCLEOTIDE SEQUENCE [LARGE SCALE GENOMIC DNA]</scope>
    <source>
        <strain evidence="6 7">cv. Gransden 2004</strain>
    </source>
</reference>
<reference evidence="6" key="3">
    <citation type="submission" date="2020-12" db="UniProtKB">
        <authorList>
            <consortium name="EnsemblPlants"/>
        </authorList>
    </citation>
    <scope>IDENTIFICATION</scope>
</reference>
<dbReference type="Gene3D" id="1.20.58.1880">
    <property type="match status" value="2"/>
</dbReference>
<dbReference type="EnsemblPlants" id="Pp3c12_21500V3.1">
    <property type="protein sequence ID" value="Pp3c12_21500V3.1"/>
    <property type="gene ID" value="Pp3c12_21500"/>
</dbReference>
<feature type="compositionally biased region" description="Low complexity" evidence="2">
    <location>
        <begin position="2296"/>
        <end position="2312"/>
    </location>
</feature>
<dbReference type="CDD" id="cd00167">
    <property type="entry name" value="SANT"/>
    <property type="match status" value="2"/>
</dbReference>
<feature type="compositionally biased region" description="Polar residues" evidence="2">
    <location>
        <begin position="2067"/>
        <end position="2076"/>
    </location>
</feature>
<feature type="compositionally biased region" description="Low complexity" evidence="2">
    <location>
        <begin position="2001"/>
        <end position="2010"/>
    </location>
</feature>
<dbReference type="PaxDb" id="3218-PP1S108_81V6.1"/>
<feature type="domain" description="Myb-like" evidence="3">
    <location>
        <begin position="1741"/>
        <end position="1791"/>
    </location>
</feature>
<proteinExistence type="predicted"/>
<keyword evidence="1" id="KW-0175">Coiled coil</keyword>
<feature type="domain" description="SANT" evidence="4">
    <location>
        <begin position="972"/>
        <end position="1023"/>
    </location>
</feature>
<feature type="region of interest" description="Disordered" evidence="2">
    <location>
        <begin position="1"/>
        <end position="41"/>
    </location>
</feature>
<dbReference type="Proteomes" id="UP000006727">
    <property type="component" value="Chromosome 12"/>
</dbReference>
<feature type="compositionally biased region" description="Gly residues" evidence="2">
    <location>
        <begin position="688"/>
        <end position="700"/>
    </location>
</feature>
<dbReference type="Gramene" id="Pp3c12_21500V3.1">
    <property type="protein sequence ID" value="Pp3c12_21500V3.1"/>
    <property type="gene ID" value="Pp3c12_21500"/>
</dbReference>
<feature type="compositionally biased region" description="Basic and acidic residues" evidence="2">
    <location>
        <begin position="739"/>
        <end position="749"/>
    </location>
</feature>
<feature type="compositionally biased region" description="Basic and acidic residues" evidence="2">
    <location>
        <begin position="1675"/>
        <end position="1687"/>
    </location>
</feature>
<feature type="region of interest" description="Disordered" evidence="2">
    <location>
        <begin position="2241"/>
        <end position="2261"/>
    </location>
</feature>
<dbReference type="PROSITE" id="PS51293">
    <property type="entry name" value="SANT"/>
    <property type="match status" value="2"/>
</dbReference>
<dbReference type="InterPro" id="IPR009057">
    <property type="entry name" value="Homeodomain-like_sf"/>
</dbReference>
<evidence type="ECO:0000256" key="2">
    <source>
        <dbReference type="SAM" id="MobiDB-lite"/>
    </source>
</evidence>
<feature type="compositionally biased region" description="Polar residues" evidence="2">
    <location>
        <begin position="410"/>
        <end position="432"/>
    </location>
</feature>
<dbReference type="Gene3D" id="1.10.10.60">
    <property type="entry name" value="Homeodomain-like"/>
    <property type="match status" value="1"/>
</dbReference>
<dbReference type="SUPFAM" id="SSF46689">
    <property type="entry name" value="Homeodomain-like"/>
    <property type="match status" value="3"/>
</dbReference>
<feature type="compositionally biased region" description="Basic and acidic residues" evidence="2">
    <location>
        <begin position="30"/>
        <end position="41"/>
    </location>
</feature>
<feature type="compositionally biased region" description="Basic and acidic residues" evidence="2">
    <location>
        <begin position="231"/>
        <end position="268"/>
    </location>
</feature>
<feature type="region of interest" description="Disordered" evidence="2">
    <location>
        <begin position="688"/>
        <end position="751"/>
    </location>
</feature>
<reference evidence="5 7" key="1">
    <citation type="journal article" date="2008" name="Science">
        <title>The Physcomitrella genome reveals evolutionary insights into the conquest of land by plants.</title>
        <authorList>
            <person name="Rensing S."/>
            <person name="Lang D."/>
            <person name="Zimmer A."/>
            <person name="Terry A."/>
            <person name="Salamov A."/>
            <person name="Shapiro H."/>
            <person name="Nishiyama T."/>
            <person name="Perroud P.-F."/>
            <person name="Lindquist E."/>
            <person name="Kamisugi Y."/>
            <person name="Tanahashi T."/>
            <person name="Sakakibara K."/>
            <person name="Fujita T."/>
            <person name="Oishi K."/>
            <person name="Shin-I T."/>
            <person name="Kuroki Y."/>
            <person name="Toyoda A."/>
            <person name="Suzuki Y."/>
            <person name="Hashimoto A."/>
            <person name="Yamaguchi K."/>
            <person name="Sugano A."/>
            <person name="Kohara Y."/>
            <person name="Fujiyama A."/>
            <person name="Anterola A."/>
            <person name="Aoki S."/>
            <person name="Ashton N."/>
            <person name="Barbazuk W.B."/>
            <person name="Barker E."/>
            <person name="Bennetzen J."/>
            <person name="Bezanilla M."/>
            <person name="Blankenship R."/>
            <person name="Cho S.H."/>
            <person name="Dutcher S."/>
            <person name="Estelle M."/>
            <person name="Fawcett J.A."/>
            <person name="Gundlach H."/>
            <person name="Hanada K."/>
            <person name="Heyl A."/>
            <person name="Hicks K.A."/>
            <person name="Hugh J."/>
            <person name="Lohr M."/>
            <person name="Mayer K."/>
            <person name="Melkozernov A."/>
            <person name="Murata T."/>
            <person name="Nelson D."/>
            <person name="Pils B."/>
            <person name="Prigge M."/>
            <person name="Reiss B."/>
            <person name="Renner T."/>
            <person name="Rombauts S."/>
            <person name="Rushton P."/>
            <person name="Sanderfoot A."/>
            <person name="Schween G."/>
            <person name="Shiu S.-H."/>
            <person name="Stueber K."/>
            <person name="Theodoulou F.L."/>
            <person name="Tu H."/>
            <person name="Van de Peer Y."/>
            <person name="Verrier P.J."/>
            <person name="Waters E."/>
            <person name="Wood A."/>
            <person name="Yang L."/>
            <person name="Cove D."/>
            <person name="Cuming A."/>
            <person name="Hasebe M."/>
            <person name="Lucas S."/>
            <person name="Mishler D.B."/>
            <person name="Reski R."/>
            <person name="Grigoriev I."/>
            <person name="Quatrano R.S."/>
            <person name="Boore J.L."/>
        </authorList>
    </citation>
    <scope>NUCLEOTIDE SEQUENCE [LARGE SCALE GENOMIC DNA]</scope>
    <source>
        <strain evidence="6 7">cv. Gransden 2004</strain>
    </source>
</reference>
<keyword evidence="7" id="KW-1185">Reference proteome</keyword>
<feature type="region of interest" description="Disordered" evidence="2">
    <location>
        <begin position="1670"/>
        <end position="1700"/>
    </location>
</feature>
<feature type="region of interest" description="Disordered" evidence="2">
    <location>
        <begin position="2291"/>
        <end position="2312"/>
    </location>
</feature>
<feature type="compositionally biased region" description="Polar residues" evidence="2">
    <location>
        <begin position="333"/>
        <end position="348"/>
    </location>
</feature>
<feature type="coiled-coil region" evidence="1">
    <location>
        <begin position="564"/>
        <end position="591"/>
    </location>
</feature>
<feature type="compositionally biased region" description="Low complexity" evidence="2">
    <location>
        <begin position="302"/>
        <end position="317"/>
    </location>
</feature>
<feature type="domain" description="SANT" evidence="4">
    <location>
        <begin position="1219"/>
        <end position="1271"/>
    </location>
</feature>
<dbReference type="RefSeq" id="XP_024390711.1">
    <property type="nucleotide sequence ID" value="XM_024534943.2"/>
</dbReference>
<feature type="region of interest" description="Disordered" evidence="2">
    <location>
        <begin position="231"/>
        <end position="447"/>
    </location>
</feature>
<feature type="region of interest" description="Disordered" evidence="2">
    <location>
        <begin position="1088"/>
        <end position="1111"/>
    </location>
</feature>
<protein>
    <submittedName>
        <fullName evidence="5 6">Uncharacterized protein</fullName>
    </submittedName>
</protein>
<feature type="region of interest" description="Disordered" evidence="2">
    <location>
        <begin position="2000"/>
        <end position="2091"/>
    </location>
</feature>
<dbReference type="PANTHER" id="PTHR47340:SF1">
    <property type="entry name" value="DUPLICATED HOMEODOMAIN-LIKE SUPERFAMILY PROTEIN"/>
    <property type="match status" value="1"/>
</dbReference>
<evidence type="ECO:0000313" key="6">
    <source>
        <dbReference type="EnsemblPlants" id="Pp3c12_21500V3.1"/>
    </source>
</evidence>
<feature type="coiled-coil region" evidence="1">
    <location>
        <begin position="783"/>
        <end position="842"/>
    </location>
</feature>
<feature type="compositionally biased region" description="Low complexity" evidence="2">
    <location>
        <begin position="433"/>
        <end position="447"/>
    </location>
</feature>
<dbReference type="EMBL" id="ABEU02000012">
    <property type="protein sequence ID" value="PNR44173.1"/>
    <property type="molecule type" value="Genomic_DNA"/>
</dbReference>
<dbReference type="InterPro" id="IPR001005">
    <property type="entry name" value="SANT/Myb"/>
</dbReference>
<dbReference type="PROSITE" id="PS50090">
    <property type="entry name" value="MYB_LIKE"/>
    <property type="match status" value="1"/>
</dbReference>
<name>A0A2K1JRM0_PHYPA</name>
<feature type="region of interest" description="Disordered" evidence="2">
    <location>
        <begin position="2646"/>
        <end position="2666"/>
    </location>
</feature>
<dbReference type="GO" id="GO:0006355">
    <property type="term" value="P:regulation of DNA-templated transcription"/>
    <property type="evidence" value="ECO:0000318"/>
    <property type="project" value="GO_Central"/>
</dbReference>
<dbReference type="SMART" id="SM00717">
    <property type="entry name" value="SANT"/>
    <property type="match status" value="3"/>
</dbReference>
<evidence type="ECO:0000313" key="5">
    <source>
        <dbReference type="EMBL" id="PNR44173.1"/>
    </source>
</evidence>
<evidence type="ECO:0000259" key="4">
    <source>
        <dbReference type="PROSITE" id="PS51293"/>
    </source>
</evidence>
<sequence length="2666" mass="283886">MYSPGRGDARATALPNARDSSTSMPIDHASAWHREPYNRDARLDRGDRERIIGGKREWNSDRASFGAPYPRAFGGLHPVNGSLGPPNKRRLNGRHTGFHNEGGRYVSPGHRGEPPFGSVGPVENGLGRKFDRESFYPGSGCPVGGSGFGNGVGVDQRAKELEERHKKEPFLLLRDGRDGGSCGGIEHGVRSFPSQAVCEAEKSCWERERSKGAVGNGWESSQKLQRDLRERVGGKAEGYSRREGKLSQHDGGREWSQADKELEGRRVDGYGSSSRDGLTGDGVGGIKEAVGGCEWRRKERSSSVSASRSGSYVASSGTAKGPVGRPQALDVSGSASSPQVSPHSTASPGVQEASRDDGSQPSPPKRPRLGWGQGLAKYEKKKVVETDEVGVSASGGSVSGRERSSVSGATTEVVQTQESQAAEESPVSVVSNLSTLPPLTPSASPSQQAAEVVSKAMVECDGVEQEVVGKVCERVAAEAEAGGWISKPEGVVADDVEKRGNMRAVTECGLEESVRQGECCEALGLKESMECQASPKVRGSVEHCGGVEVGGEVGVSDAGSRWAKEDILLRVEKVEYEIEEVERELAKAEKVGSDRRAAGEWVAGVVGDEGSAGVDGVVKVEDGIDDGEAMDVDAAEVHPGRVDSRESGEAMQVACSGRNWSGGEECGNGRWGSDGAGAAGNVGERVGGGVSEGGHGGSVDDGGVLEEGELGEEKQEEWTSKQMSVGLESEGNPAYSPRAETEPAQREEMDVTAGVSKCGVAEKEEAERKVISWDVEVVARSLMEENKKRAEQARETFVHLLREGVGVEGTLYRCPAEAGVWKENVERHYRNQERMLEKMGERRQSLRFAEQVLAMRFRALKEAWKQEQVGMRQQQRGTKPVRRWEVEKRNGTALHCHRSSLRLRPVQAGMEKVEAVSEECMKKVMAKAVVGPVRGVLKMPSMIVGQENRLARRFESKNALVEDPVGMERERKSMNPWSWEEKRVFLEKFAVYNKNFSKIASHLELKTTADCVEFYYRNQKSEDFERIRRRQQLKKRRDYSRVGGSFLSTGLQTSSQRREANGHGRTEGANVQTVGAVVGVSHISVGTKAARSSMQQKPVERQRVSSALEPGSLPGAVEIGKGVSGKENKWCGTGGVSGSAAGRGGIFGMVLSGATVSCGLSSAVAGAVKIGRERSSVKTMVDAGLVVARCGQYEPNCFGAKGTRSIHPPLGLENFAKEEGDAQWTDRERELFTEGVRLFGKDFERIAVHVGSTKSVGQCKAFFCKTRKRLGLDKLVEKYEDSLKVRYGGVMAESLECADVGRGEAAGMVAEDLRTSSLFECSCPGMEVESHGDKGDENEKSVEAVVPVDVQEMEAVEVEAVEGVRVEGVVVEVQSVESEVVQDVAIADDALVNGDVEPRGIEGFVAEDDASQELMSKDEAIEKSVEDTGFEIAVVVASAADADVDKASSNASVEVTAFNEALRDETVEDAAVEQVVVSECLDAAAGILENENLAVEGSIVLEQVGTDGHPDEGRGVGGVAVETSNGVCEEGNGDAVGATSVVVISKDVLLGSFVCLKEDTAIVDSACPADREPVASTPAVDASGAEDPVCVRTDAVNVPNDASVEAVKVDAAEDVFTGNKSTDLAAGCTIREGDPADVVKVAESGLESSKCVAAVGVDKAVFPVTKMSTQVADEPEAKASPKVDVKSEPGSPQVATSVSTDSASFTSAAAAVSHSGEPVFSTTSSMQGREKVGRVGGGETKSRREPTSWTQEEKEKFADIIRNHGKDWTRLHECLPSKSLTQIKTYFQNSKAKLGLLNAEGVNVPGGRVAGSRKRKVDEAENGSNNVSCLSSGNELKGGGVSASDMDGVCQNVKAAVGGVPSMNPSMGMGSGPSGLESMLYPFLGQRVEDQIALQNFVRMYSANGLAQNIAGGVNPFVQQYGFPMFPNAGHQRASQLSLQQQLAASLAQKSGQAKGLQQQELQGFGSVQQSGQASVQQKVAHQLQSAQMVRNQQLLASVMQHQAAAHHQQNQTSKSVPHPLQPQVVVPQPGVAGQRQQHPQAQQGGSQQEQGSPGHPIGNPSLGVGNPTQASTQTKQLQQPQVSLHQQQTLQQLQHQQHQFLLQQHDHDHVRAQSHPQSHFHIQQPQNSHASIVQPLIVQKPKGVVPLQPQVTKPPLGTVAHQRCMPYRHDQQQLGPALSLLSGNGDSGLSNIRGEISNQHGEIGDHRSCISNGGASKGCDFSRADFHQLSASVQRVKPSHAAIPHRPSPTPAAVSAQGRPGDVKLFGQSLLSQPTSCAVSQSAARELVSAADRGSLQQSPASTAASSSLTSMPVSAASATKSHGKESAFRGVSFMPDGLQGGRSSRGNQGSLELWNNMSDVRSQAGPVSKSIDGDSDIRSMQECRMSREAQDVESDPSTLKLTHKLQHLDQARGVQEHSGSEGFSPVVHGVGKARACANEHGVGVGFAVSCGEVSRTDPERRGESIGIDLGCSERSSIMASRSNRGQVESFAMQAAGLLANGPQVHRNLIDYLMAITELHQTRSLSSHSSVGQPRLEDHQWESLTRHPTNGTAVDALKVNPTLGLGSPIAAPQTHLSGNDLFQQCVRDSSMYFSQHYPSLAGHGVSSSAWNGGAGLVHPSEMQRVLVNPPLSSFLPGVFSRAPVTEDHLGSTETRDPERGGGGIC</sequence>
<dbReference type="GeneID" id="112289604"/>
<evidence type="ECO:0000259" key="3">
    <source>
        <dbReference type="PROSITE" id="PS50090"/>
    </source>
</evidence>
<evidence type="ECO:0000313" key="7">
    <source>
        <dbReference type="Proteomes" id="UP000006727"/>
    </source>
</evidence>
<evidence type="ECO:0000256" key="1">
    <source>
        <dbReference type="SAM" id="Coils"/>
    </source>
</evidence>
<feature type="compositionally biased region" description="Low complexity" evidence="2">
    <location>
        <begin position="2017"/>
        <end position="2056"/>
    </location>
</feature>
<feature type="compositionally biased region" description="Basic and acidic residues" evidence="2">
    <location>
        <begin position="1740"/>
        <end position="1752"/>
    </location>
</feature>
<dbReference type="STRING" id="3218.A0A2K1JRM0"/>
<feature type="compositionally biased region" description="Low complexity" evidence="2">
    <location>
        <begin position="2077"/>
        <end position="2091"/>
    </location>
</feature>
<dbReference type="Pfam" id="PF00249">
    <property type="entry name" value="Myb_DNA-binding"/>
    <property type="match status" value="3"/>
</dbReference>
<organism evidence="5">
    <name type="scientific">Physcomitrium patens</name>
    <name type="common">Spreading-leaved earth moss</name>
    <name type="synonym">Physcomitrella patens</name>
    <dbReference type="NCBI Taxonomy" id="3218"/>
    <lineage>
        <taxon>Eukaryota</taxon>
        <taxon>Viridiplantae</taxon>
        <taxon>Streptophyta</taxon>
        <taxon>Embryophyta</taxon>
        <taxon>Bryophyta</taxon>
        <taxon>Bryophytina</taxon>
        <taxon>Bryopsida</taxon>
        <taxon>Funariidae</taxon>
        <taxon>Funariales</taxon>
        <taxon>Funariaceae</taxon>
        <taxon>Physcomitrium</taxon>
    </lineage>
</organism>
<feature type="compositionally biased region" description="Basic and acidic residues" evidence="2">
    <location>
        <begin position="2646"/>
        <end position="2660"/>
    </location>
</feature>
<accession>A0A2K1JRM0</accession>
<dbReference type="PANTHER" id="PTHR47340">
    <property type="entry name" value="DUPLICATED HOMEODOMAIN-LIKE SUPERFAMILY PROTEIN"/>
    <property type="match status" value="1"/>
</dbReference>
<gene>
    <name evidence="6" type="primary">LOC112289604</name>
    <name evidence="5" type="ORF">PHYPA_016557</name>
</gene>
<dbReference type="GO" id="GO:0005634">
    <property type="term" value="C:nucleus"/>
    <property type="evidence" value="ECO:0000318"/>
    <property type="project" value="GO_Central"/>
</dbReference>